<evidence type="ECO:0000313" key="1">
    <source>
        <dbReference type="EMBL" id="PWT39384.1"/>
    </source>
</evidence>
<sequence>MKDWLKNNKYKIIILPAVLLVGIIIGGFGVNKVFGDVQDIPQSDSKIHYEFAKDPARASDGPSEDTIDTYVLTDDKTKRQYLVIKTEKGVTVTPRLDMNGEHALVEQDFQ</sequence>
<name>A0A855XAG2_LIMRT</name>
<organism evidence="1 2">
    <name type="scientific">Limosilactobacillus reuteri</name>
    <name type="common">Lactobacillus reuteri</name>
    <dbReference type="NCBI Taxonomy" id="1598"/>
    <lineage>
        <taxon>Bacteria</taxon>
        <taxon>Bacillati</taxon>
        <taxon>Bacillota</taxon>
        <taxon>Bacilli</taxon>
        <taxon>Lactobacillales</taxon>
        <taxon>Lactobacillaceae</taxon>
        <taxon>Limosilactobacillus</taxon>
    </lineage>
</organism>
<comment type="caution">
    <text evidence="1">The sequence shown here is derived from an EMBL/GenBank/DDBJ whole genome shotgun (WGS) entry which is preliminary data.</text>
</comment>
<dbReference type="Proteomes" id="UP000245980">
    <property type="component" value="Unassembled WGS sequence"/>
</dbReference>
<proteinExistence type="predicted"/>
<dbReference type="RefSeq" id="WP_109884903.1">
    <property type="nucleotide sequence ID" value="NZ_QGHP01000076.1"/>
</dbReference>
<protein>
    <submittedName>
        <fullName evidence="1">Uncharacterized protein</fullName>
    </submittedName>
</protein>
<accession>A0A855XAG2</accession>
<evidence type="ECO:0000313" key="2">
    <source>
        <dbReference type="Proteomes" id="UP000245980"/>
    </source>
</evidence>
<reference evidence="1 2" key="1">
    <citation type="journal article" date="2018" name="Front. Microbiol.">
        <title>Comparative Genomics of the Herbivore Gut Symbiont Lactobacillus reuteri Reveals Genetic Diversity and Lifestyle Adaptation.</title>
        <authorList>
            <person name="Zhao J."/>
        </authorList>
    </citation>
    <scope>NUCLEOTIDE SEQUENCE [LARGE SCALE GENOMIC DNA]</scope>
    <source>
        <strain evidence="1 2">LR10</strain>
    </source>
</reference>
<gene>
    <name evidence="1" type="ORF">DKZ22_11065</name>
</gene>
<dbReference type="AlphaFoldDB" id="A0A855XAG2"/>
<dbReference type="EMBL" id="QGHT01000087">
    <property type="protein sequence ID" value="PWT39384.1"/>
    <property type="molecule type" value="Genomic_DNA"/>
</dbReference>